<dbReference type="SUPFAM" id="SSF53901">
    <property type="entry name" value="Thiolase-like"/>
    <property type="match status" value="2"/>
</dbReference>
<evidence type="ECO:0000256" key="1">
    <source>
        <dbReference type="ARBA" id="ARBA00010982"/>
    </source>
</evidence>
<protein>
    <submittedName>
        <fullName evidence="5">Unannotated protein</fullName>
    </submittedName>
</protein>
<comment type="similarity">
    <text evidence="1">Belongs to the thiolase-like superfamily. Thiolase family.</text>
</comment>
<dbReference type="InterPro" id="IPR016039">
    <property type="entry name" value="Thiolase-like"/>
</dbReference>
<feature type="domain" description="Thiolase-like protein type 1 additional C-terminal" evidence="4">
    <location>
        <begin position="422"/>
        <end position="497"/>
    </location>
</feature>
<dbReference type="InterPro" id="IPR040771">
    <property type="entry name" value="TLP1_add_C"/>
</dbReference>
<organism evidence="5">
    <name type="scientific">freshwater metagenome</name>
    <dbReference type="NCBI Taxonomy" id="449393"/>
    <lineage>
        <taxon>unclassified sequences</taxon>
        <taxon>metagenomes</taxon>
        <taxon>ecological metagenomes</taxon>
    </lineage>
</organism>
<name>A0A6J6L967_9ZZZZ</name>
<evidence type="ECO:0000256" key="3">
    <source>
        <dbReference type="ARBA" id="ARBA00023315"/>
    </source>
</evidence>
<reference evidence="5" key="1">
    <citation type="submission" date="2020-05" db="EMBL/GenBank/DDBJ databases">
        <authorList>
            <person name="Chiriac C."/>
            <person name="Salcher M."/>
            <person name="Ghai R."/>
            <person name="Kavagutti S V."/>
        </authorList>
    </citation>
    <scope>NUCLEOTIDE SEQUENCE</scope>
</reference>
<dbReference type="Gene3D" id="3.40.47.10">
    <property type="match status" value="1"/>
</dbReference>
<accession>A0A6J6L967</accession>
<dbReference type="PANTHER" id="PTHR18919">
    <property type="entry name" value="ACETYL-COA C-ACYLTRANSFERASE"/>
    <property type="match status" value="1"/>
</dbReference>
<evidence type="ECO:0000259" key="4">
    <source>
        <dbReference type="Pfam" id="PF18313"/>
    </source>
</evidence>
<dbReference type="GO" id="GO:0016746">
    <property type="term" value="F:acyltransferase activity"/>
    <property type="evidence" value="ECO:0007669"/>
    <property type="project" value="UniProtKB-KW"/>
</dbReference>
<dbReference type="AlphaFoldDB" id="A0A6J6L967"/>
<dbReference type="Pfam" id="PF18313">
    <property type="entry name" value="TLP1_add_C"/>
    <property type="match status" value="1"/>
</dbReference>
<evidence type="ECO:0000313" key="5">
    <source>
        <dbReference type="EMBL" id="CAB4656845.1"/>
    </source>
</evidence>
<keyword evidence="2" id="KW-0808">Transferase</keyword>
<keyword evidence="3" id="KW-0012">Acyltransferase</keyword>
<dbReference type="EMBL" id="CAEZWM010000075">
    <property type="protein sequence ID" value="CAB4656845.1"/>
    <property type="molecule type" value="Genomic_DNA"/>
</dbReference>
<evidence type="ECO:0000256" key="2">
    <source>
        <dbReference type="ARBA" id="ARBA00022679"/>
    </source>
</evidence>
<proteinExistence type="inferred from homology"/>
<sequence>MTIDPRTPVIVAVGQSEQRFANPFDSLEPIDLLAEAVHDAGKHKSIKHLTAKADTICVIDMMSWDYADPAKSLARRIHADPRRTIATSTGGNSPQMMLNHLAREIQSGVTEVAILGGVECVNTRWRARKIDPPVVLDWSTDADPPCPDVMGDPRPGTSDYENAHAAFAPTSVYPLFETAIRHAAGRSIEEHRREVGALWEHFASQAAKNPRAWSKTAYSADEITLTSPTNRMVVFPYTKLMCANIDVDQAAAIVMCSYGAATEAGVPSDEMVFPWSGAEANDHYFFTERWSLADSPAIATAVSTALAAAEIGMDDISQMDLYSCFPSAVQLAMRALKLKGPKSDSRPLTLTGGLGFAGGPGNAYVVRSIAAMVDACRETPGSVGLVTALGWYATKHAAGIYSTTPPSTSNGAAAFVEKTETQPLVDSLPSREPAGAYTGAAKIEATAVVMERDGSPSQGIISALCPDGRRVLLNTSDKQVLTSMTEEAWEGREIQVVAGKHSNTLEV</sequence>
<gene>
    <name evidence="5" type="ORF">UFOPK2242_00727</name>
</gene>
<dbReference type="PANTHER" id="PTHR18919:SF139">
    <property type="entry name" value="THIOLASE-LIKE PROTEIN TYPE 1 ADDITIONAL C-TERMINAL DOMAIN-CONTAINING PROTEIN"/>
    <property type="match status" value="1"/>
</dbReference>